<dbReference type="EMBL" id="JBHTIK010000011">
    <property type="protein sequence ID" value="MFD0849683.1"/>
    <property type="molecule type" value="Genomic_DNA"/>
</dbReference>
<comment type="caution">
    <text evidence="1">The sequence shown here is derived from an EMBL/GenBank/DDBJ whole genome shotgun (WGS) entry which is preliminary data.</text>
</comment>
<organism evidence="1 2">
    <name type="scientific">Sphingosinicella xenopeptidilytica</name>
    <dbReference type="NCBI Taxonomy" id="364098"/>
    <lineage>
        <taxon>Bacteria</taxon>
        <taxon>Pseudomonadati</taxon>
        <taxon>Pseudomonadota</taxon>
        <taxon>Alphaproteobacteria</taxon>
        <taxon>Sphingomonadales</taxon>
        <taxon>Sphingosinicellaceae</taxon>
        <taxon>Sphingosinicella</taxon>
    </lineage>
</organism>
<evidence type="ECO:0000313" key="1">
    <source>
        <dbReference type="EMBL" id="MFD0849683.1"/>
    </source>
</evidence>
<proteinExistence type="predicted"/>
<name>A0ABW3C636_SPHXN</name>
<evidence type="ECO:0000313" key="2">
    <source>
        <dbReference type="Proteomes" id="UP001597124"/>
    </source>
</evidence>
<dbReference type="Proteomes" id="UP001597124">
    <property type="component" value="Unassembled WGS sequence"/>
</dbReference>
<accession>A0ABW3C636</accession>
<keyword evidence="2" id="KW-1185">Reference proteome</keyword>
<protein>
    <submittedName>
        <fullName evidence="1">Uncharacterized protein</fullName>
    </submittedName>
</protein>
<dbReference type="RefSeq" id="WP_381492590.1">
    <property type="nucleotide sequence ID" value="NZ_JBHTIK010000011.1"/>
</dbReference>
<reference evidence="2" key="1">
    <citation type="journal article" date="2019" name="Int. J. Syst. Evol. Microbiol.">
        <title>The Global Catalogue of Microorganisms (GCM) 10K type strain sequencing project: providing services to taxonomists for standard genome sequencing and annotation.</title>
        <authorList>
            <consortium name="The Broad Institute Genomics Platform"/>
            <consortium name="The Broad Institute Genome Sequencing Center for Infectious Disease"/>
            <person name="Wu L."/>
            <person name="Ma J."/>
        </authorList>
    </citation>
    <scope>NUCLEOTIDE SEQUENCE [LARGE SCALE GENOMIC DNA]</scope>
    <source>
        <strain evidence="2">CCUG 52537</strain>
    </source>
</reference>
<sequence>MLGGALVLGAVSGMTASAQTQGVSADKLDITGIKLGMTEAEVTRAIKAFDPNAQLVNKRMARYPYSDGVTGFQTPAFLDELEFRAGDSRFRIWFASPPAEPRVYAIHRYSRGNKTPPTRQQFVTALTTKYGPAQTHYLPNTGTTLVQWTEQGKPVCAVSTNARIAVDGGNETLLPPRAVEVLEGMGRTQHPNLRRTMGTSVDVARCGTVLRYTWGGPANDPAFPIPEFYVWLVDQGGMVAKDRQSARWVEQLRTEAVRKRQGQGVTPKL</sequence>
<gene>
    <name evidence="1" type="ORF">ACFQ00_15215</name>
</gene>